<proteinExistence type="predicted"/>
<keyword evidence="3" id="KW-1185">Reference proteome</keyword>
<sequence length="167" mass="18745">MAFEELLQLLARREAVDAKQDEVMRLIMLATTEGLVLASGEIVSGDPEYAAAPGGEAMAEAGRRAGRARRGVRRKRRQVRVRRRVRREPPLPPPVRRRAGHVHPAPNLMHPLPVTARSSSEKRIKRGAAWSFRVPPPRWPARVSLNSAKMAKNSAAFVTMFFKSRLR</sequence>
<evidence type="ECO:0000313" key="2">
    <source>
        <dbReference type="EMBL" id="TKW22242.1"/>
    </source>
</evidence>
<feature type="region of interest" description="Disordered" evidence="1">
    <location>
        <begin position="60"/>
        <end position="120"/>
    </location>
</feature>
<evidence type="ECO:0000313" key="3">
    <source>
        <dbReference type="Proteomes" id="UP000298652"/>
    </source>
</evidence>
<evidence type="ECO:0000256" key="1">
    <source>
        <dbReference type="SAM" id="MobiDB-lite"/>
    </source>
</evidence>
<dbReference type="Proteomes" id="UP000298652">
    <property type="component" value="Chromosome 4"/>
</dbReference>
<organism evidence="2 3">
    <name type="scientific">Setaria viridis</name>
    <name type="common">Green bristlegrass</name>
    <name type="synonym">Setaria italica subsp. viridis</name>
    <dbReference type="NCBI Taxonomy" id="4556"/>
    <lineage>
        <taxon>Eukaryota</taxon>
        <taxon>Viridiplantae</taxon>
        <taxon>Streptophyta</taxon>
        <taxon>Embryophyta</taxon>
        <taxon>Tracheophyta</taxon>
        <taxon>Spermatophyta</taxon>
        <taxon>Magnoliopsida</taxon>
        <taxon>Liliopsida</taxon>
        <taxon>Poales</taxon>
        <taxon>Poaceae</taxon>
        <taxon>PACMAD clade</taxon>
        <taxon>Panicoideae</taxon>
        <taxon>Panicodae</taxon>
        <taxon>Paniceae</taxon>
        <taxon>Cenchrinae</taxon>
        <taxon>Setaria</taxon>
    </lineage>
</organism>
<name>A0A4U6V1Q0_SETVI</name>
<dbReference type="AlphaFoldDB" id="A0A4U6V1Q0"/>
<accession>A0A4U6V1Q0</accession>
<dbReference type="EMBL" id="CM016555">
    <property type="protein sequence ID" value="TKW22242.1"/>
    <property type="molecule type" value="Genomic_DNA"/>
</dbReference>
<gene>
    <name evidence="2" type="ORF">SEVIR_4G216401v2</name>
</gene>
<feature type="compositionally biased region" description="Basic residues" evidence="1">
    <location>
        <begin position="64"/>
        <end position="86"/>
    </location>
</feature>
<dbReference type="Gramene" id="TKW22242">
    <property type="protein sequence ID" value="TKW22242"/>
    <property type="gene ID" value="SEVIR_4G216401v2"/>
</dbReference>
<reference evidence="2" key="1">
    <citation type="submission" date="2019-03" db="EMBL/GenBank/DDBJ databases">
        <title>WGS assembly of Setaria viridis.</title>
        <authorList>
            <person name="Huang P."/>
            <person name="Jenkins J."/>
            <person name="Grimwood J."/>
            <person name="Barry K."/>
            <person name="Healey A."/>
            <person name="Mamidi S."/>
            <person name="Sreedasyam A."/>
            <person name="Shu S."/>
            <person name="Feldman M."/>
            <person name="Wu J."/>
            <person name="Yu Y."/>
            <person name="Chen C."/>
            <person name="Johnson J."/>
            <person name="Rokhsar D."/>
            <person name="Baxter I."/>
            <person name="Schmutz J."/>
            <person name="Brutnell T."/>
            <person name="Kellogg E."/>
        </authorList>
    </citation>
    <scope>NUCLEOTIDE SEQUENCE [LARGE SCALE GENOMIC DNA]</scope>
</reference>
<protein>
    <submittedName>
        <fullName evidence="2">Uncharacterized protein</fullName>
    </submittedName>
</protein>